<dbReference type="GO" id="GO:0005576">
    <property type="term" value="C:extracellular region"/>
    <property type="evidence" value="ECO:0007669"/>
    <property type="project" value="UniProtKB-SubCell"/>
</dbReference>
<keyword evidence="7" id="KW-1185">Reference proteome</keyword>
<keyword evidence="2" id="KW-0964">Secreted</keyword>
<dbReference type="PANTHER" id="PTHR22923:SF116">
    <property type="entry name" value="C1Q DOMAIN-CONTAINING PROTEIN"/>
    <property type="match status" value="1"/>
</dbReference>
<evidence type="ECO:0000256" key="3">
    <source>
        <dbReference type="ARBA" id="ARBA00022729"/>
    </source>
</evidence>
<reference evidence="6 7" key="1">
    <citation type="journal article" date="2023" name="Sci. Data">
        <title>Genome assembly of the Korean intertidal mud-creeper Batillaria attramentaria.</title>
        <authorList>
            <person name="Patra A.K."/>
            <person name="Ho P.T."/>
            <person name="Jun S."/>
            <person name="Lee S.J."/>
            <person name="Kim Y."/>
            <person name="Won Y.J."/>
        </authorList>
    </citation>
    <scope>NUCLEOTIDE SEQUENCE [LARGE SCALE GENOMIC DNA]</scope>
    <source>
        <strain evidence="6">Wonlab-2016</strain>
    </source>
</reference>
<feature type="chain" id="PRO_5044797115" description="C1q domain-containing protein" evidence="4">
    <location>
        <begin position="21"/>
        <end position="196"/>
    </location>
</feature>
<feature type="domain" description="C1q" evidence="5">
    <location>
        <begin position="61"/>
        <end position="196"/>
    </location>
</feature>
<comment type="subcellular location">
    <subcellularLocation>
        <location evidence="1">Secreted</location>
    </subcellularLocation>
</comment>
<dbReference type="Gene3D" id="2.60.120.40">
    <property type="match status" value="1"/>
</dbReference>
<protein>
    <recommendedName>
        <fullName evidence="5">C1q domain-containing protein</fullName>
    </recommendedName>
</protein>
<evidence type="ECO:0000256" key="2">
    <source>
        <dbReference type="ARBA" id="ARBA00022525"/>
    </source>
</evidence>
<dbReference type="SMART" id="SM00110">
    <property type="entry name" value="C1Q"/>
    <property type="match status" value="1"/>
</dbReference>
<feature type="signal peptide" evidence="4">
    <location>
        <begin position="1"/>
        <end position="20"/>
    </location>
</feature>
<comment type="caution">
    <text evidence="6">The sequence shown here is derived from an EMBL/GenBank/DDBJ whole genome shotgun (WGS) entry which is preliminary data.</text>
</comment>
<evidence type="ECO:0000256" key="1">
    <source>
        <dbReference type="ARBA" id="ARBA00004613"/>
    </source>
</evidence>
<accession>A0ABD0KPF4</accession>
<dbReference type="PRINTS" id="PR00007">
    <property type="entry name" value="COMPLEMNTC1Q"/>
</dbReference>
<dbReference type="Proteomes" id="UP001519460">
    <property type="component" value="Unassembled WGS sequence"/>
</dbReference>
<dbReference type="Pfam" id="PF00386">
    <property type="entry name" value="C1q"/>
    <property type="match status" value="1"/>
</dbReference>
<name>A0ABD0KPF4_9CAEN</name>
<evidence type="ECO:0000256" key="4">
    <source>
        <dbReference type="SAM" id="SignalP"/>
    </source>
</evidence>
<organism evidence="6 7">
    <name type="scientific">Batillaria attramentaria</name>
    <dbReference type="NCBI Taxonomy" id="370345"/>
    <lineage>
        <taxon>Eukaryota</taxon>
        <taxon>Metazoa</taxon>
        <taxon>Spiralia</taxon>
        <taxon>Lophotrochozoa</taxon>
        <taxon>Mollusca</taxon>
        <taxon>Gastropoda</taxon>
        <taxon>Caenogastropoda</taxon>
        <taxon>Sorbeoconcha</taxon>
        <taxon>Cerithioidea</taxon>
        <taxon>Batillariidae</taxon>
        <taxon>Batillaria</taxon>
    </lineage>
</organism>
<sequence>MKGPQAVCILLFFSSTPLEAAEEAEKRSDDPSPLQITVDNLAQQVAANKAEITSLKADLAKARTHIAFHAEFSHDPVTFGPSAPLLLDRVVTNIGNGYDAHTGNFLAPVSGSYLFAVHFMGNLNTNTYLFLMVDNTLQDQTYSDGDGQHWDHVSATTVIHLRAGQRVWLRSDSRGTKQYRGGHYTTFSGFLIVADP</sequence>
<dbReference type="SUPFAM" id="SSF49842">
    <property type="entry name" value="TNF-like"/>
    <property type="match status" value="1"/>
</dbReference>
<evidence type="ECO:0000313" key="6">
    <source>
        <dbReference type="EMBL" id="KAK7489101.1"/>
    </source>
</evidence>
<evidence type="ECO:0000259" key="5">
    <source>
        <dbReference type="PROSITE" id="PS50871"/>
    </source>
</evidence>
<dbReference type="InterPro" id="IPR050822">
    <property type="entry name" value="Cerebellin_Synaptic_Org"/>
</dbReference>
<dbReference type="AlphaFoldDB" id="A0ABD0KPF4"/>
<dbReference type="InterPro" id="IPR008983">
    <property type="entry name" value="Tumour_necrosis_fac-like_dom"/>
</dbReference>
<proteinExistence type="predicted"/>
<dbReference type="PROSITE" id="PS50871">
    <property type="entry name" value="C1Q"/>
    <property type="match status" value="1"/>
</dbReference>
<dbReference type="InterPro" id="IPR001073">
    <property type="entry name" value="C1q_dom"/>
</dbReference>
<gene>
    <name evidence="6" type="ORF">BaRGS_00019615</name>
</gene>
<dbReference type="PANTHER" id="PTHR22923">
    <property type="entry name" value="CEREBELLIN-RELATED"/>
    <property type="match status" value="1"/>
</dbReference>
<keyword evidence="3 4" id="KW-0732">Signal</keyword>
<dbReference type="EMBL" id="JACVVK020000142">
    <property type="protein sequence ID" value="KAK7489101.1"/>
    <property type="molecule type" value="Genomic_DNA"/>
</dbReference>
<evidence type="ECO:0000313" key="7">
    <source>
        <dbReference type="Proteomes" id="UP001519460"/>
    </source>
</evidence>